<dbReference type="SUPFAM" id="SSF55811">
    <property type="entry name" value="Nudix"/>
    <property type="match status" value="1"/>
</dbReference>
<keyword evidence="3" id="KW-0460">Magnesium</keyword>
<accession>A0A401YDR5</accession>
<reference evidence="5 6" key="1">
    <citation type="submission" date="2018-12" db="EMBL/GenBank/DDBJ databases">
        <title>Draft genome sequence of Embleya hyalina NBRC 13850T.</title>
        <authorList>
            <person name="Komaki H."/>
            <person name="Hosoyama A."/>
            <person name="Kimura A."/>
            <person name="Ichikawa N."/>
            <person name="Tamura T."/>
        </authorList>
    </citation>
    <scope>NUCLEOTIDE SEQUENCE [LARGE SCALE GENOMIC DNA]</scope>
    <source>
        <strain evidence="5 6">NBRC 13850</strain>
    </source>
</reference>
<dbReference type="InterPro" id="IPR015797">
    <property type="entry name" value="NUDIX_hydrolase-like_dom_sf"/>
</dbReference>
<dbReference type="Proteomes" id="UP000286931">
    <property type="component" value="Unassembled WGS sequence"/>
</dbReference>
<dbReference type="InterPro" id="IPR020084">
    <property type="entry name" value="NUDIX_hydrolase_CS"/>
</dbReference>
<evidence type="ECO:0000256" key="2">
    <source>
        <dbReference type="ARBA" id="ARBA00022801"/>
    </source>
</evidence>
<feature type="domain" description="Nudix hydrolase" evidence="4">
    <location>
        <begin position="15"/>
        <end position="150"/>
    </location>
</feature>
<dbReference type="EMBL" id="BIFH01000013">
    <property type="protein sequence ID" value="GCD92749.1"/>
    <property type="molecule type" value="Genomic_DNA"/>
</dbReference>
<dbReference type="GO" id="GO:0016787">
    <property type="term" value="F:hydrolase activity"/>
    <property type="evidence" value="ECO:0007669"/>
    <property type="project" value="UniProtKB-KW"/>
</dbReference>
<comment type="caution">
    <text evidence="5">The sequence shown here is derived from an EMBL/GenBank/DDBJ whole genome shotgun (WGS) entry which is preliminary data.</text>
</comment>
<dbReference type="PANTHER" id="PTHR43046:SF12">
    <property type="entry name" value="GDP-MANNOSE MANNOSYL HYDROLASE"/>
    <property type="match status" value="1"/>
</dbReference>
<gene>
    <name evidence="5" type="ORF">EHYA_00390</name>
</gene>
<dbReference type="PROSITE" id="PS00893">
    <property type="entry name" value="NUDIX_BOX"/>
    <property type="match status" value="1"/>
</dbReference>
<dbReference type="RefSeq" id="WP_126635082.1">
    <property type="nucleotide sequence ID" value="NZ_BIFH01000013.1"/>
</dbReference>
<dbReference type="AlphaFoldDB" id="A0A401YDR5"/>
<evidence type="ECO:0000313" key="6">
    <source>
        <dbReference type="Proteomes" id="UP000286931"/>
    </source>
</evidence>
<organism evidence="5 6">
    <name type="scientific">Embleya hyalina</name>
    <dbReference type="NCBI Taxonomy" id="516124"/>
    <lineage>
        <taxon>Bacteria</taxon>
        <taxon>Bacillati</taxon>
        <taxon>Actinomycetota</taxon>
        <taxon>Actinomycetes</taxon>
        <taxon>Kitasatosporales</taxon>
        <taxon>Streptomycetaceae</taxon>
        <taxon>Embleya</taxon>
    </lineage>
</organism>
<evidence type="ECO:0000256" key="1">
    <source>
        <dbReference type="ARBA" id="ARBA00001946"/>
    </source>
</evidence>
<comment type="cofactor">
    <cofactor evidence="1">
        <name>Mg(2+)</name>
        <dbReference type="ChEBI" id="CHEBI:18420"/>
    </cofactor>
</comment>
<sequence>MSHPLPPAEYYAGLPRHIGSAGAILHAPEGRILLVEPVYGDGHWEIPGGAMDHGEFPWDTARREVREELGLDLHPGRLLVVDWMPARADGRPALANHLFDGGPVTEAEARARIRLAGDELAAWRLAHPAEWDTLMAPHMARRLRACAAALADGTTAYLHQGTAPDVRPR</sequence>
<evidence type="ECO:0000256" key="3">
    <source>
        <dbReference type="ARBA" id="ARBA00022842"/>
    </source>
</evidence>
<protein>
    <submittedName>
        <fullName evidence="5">NUDIX hydrolase</fullName>
    </submittedName>
</protein>
<keyword evidence="2 5" id="KW-0378">Hydrolase</keyword>
<dbReference type="Gene3D" id="3.90.79.10">
    <property type="entry name" value="Nucleoside Triphosphate Pyrophosphohydrolase"/>
    <property type="match status" value="1"/>
</dbReference>
<dbReference type="OrthoDB" id="4247482at2"/>
<name>A0A401YDR5_9ACTN</name>
<dbReference type="PROSITE" id="PS51462">
    <property type="entry name" value="NUDIX"/>
    <property type="match status" value="1"/>
</dbReference>
<dbReference type="InterPro" id="IPR000086">
    <property type="entry name" value="NUDIX_hydrolase_dom"/>
</dbReference>
<dbReference type="Pfam" id="PF00293">
    <property type="entry name" value="NUDIX"/>
    <property type="match status" value="1"/>
</dbReference>
<evidence type="ECO:0000313" key="5">
    <source>
        <dbReference type="EMBL" id="GCD92749.1"/>
    </source>
</evidence>
<evidence type="ECO:0000259" key="4">
    <source>
        <dbReference type="PROSITE" id="PS51462"/>
    </source>
</evidence>
<dbReference type="PANTHER" id="PTHR43046">
    <property type="entry name" value="GDP-MANNOSE MANNOSYL HYDROLASE"/>
    <property type="match status" value="1"/>
</dbReference>
<dbReference type="CDD" id="cd18876">
    <property type="entry name" value="NUDIX_Hydrolase"/>
    <property type="match status" value="1"/>
</dbReference>
<keyword evidence="6" id="KW-1185">Reference proteome</keyword>
<proteinExistence type="predicted"/>